<evidence type="ECO:0000256" key="2">
    <source>
        <dbReference type="ARBA" id="ARBA00006275"/>
    </source>
</evidence>
<dbReference type="InterPro" id="IPR011990">
    <property type="entry name" value="TPR-like_helical_dom_sf"/>
</dbReference>
<dbReference type="Pfam" id="PF07980">
    <property type="entry name" value="SusD_RagB"/>
    <property type="match status" value="1"/>
</dbReference>
<dbReference type="Proteomes" id="UP000195772">
    <property type="component" value="Unassembled WGS sequence"/>
</dbReference>
<keyword evidence="4" id="KW-0472">Membrane</keyword>
<dbReference type="InterPro" id="IPR012944">
    <property type="entry name" value="SusD_RagB_dom"/>
</dbReference>
<evidence type="ECO:0000256" key="3">
    <source>
        <dbReference type="ARBA" id="ARBA00022729"/>
    </source>
</evidence>
<dbReference type="SUPFAM" id="SSF48452">
    <property type="entry name" value="TPR-like"/>
    <property type="match status" value="1"/>
</dbReference>
<feature type="chain" id="PRO_5013391163" evidence="6">
    <location>
        <begin position="20"/>
        <end position="551"/>
    </location>
</feature>
<organism evidence="8 9">
    <name type="scientific">Alistipes onderdonkii</name>
    <dbReference type="NCBI Taxonomy" id="328813"/>
    <lineage>
        <taxon>Bacteria</taxon>
        <taxon>Pseudomonadati</taxon>
        <taxon>Bacteroidota</taxon>
        <taxon>Bacteroidia</taxon>
        <taxon>Bacteroidales</taxon>
        <taxon>Rikenellaceae</taxon>
        <taxon>Alistipes</taxon>
    </lineage>
</organism>
<evidence type="ECO:0000256" key="6">
    <source>
        <dbReference type="SAM" id="SignalP"/>
    </source>
</evidence>
<dbReference type="AlphaFoldDB" id="A0A1Y3QXY4"/>
<protein>
    <submittedName>
        <fullName evidence="8">RagB/SusD family nutrient uptake outer membrane protein</fullName>
    </submittedName>
</protein>
<evidence type="ECO:0000259" key="7">
    <source>
        <dbReference type="Pfam" id="PF07980"/>
    </source>
</evidence>
<proteinExistence type="inferred from homology"/>
<comment type="caution">
    <text evidence="8">The sequence shown here is derived from an EMBL/GenBank/DDBJ whole genome shotgun (WGS) entry which is preliminary data.</text>
</comment>
<comment type="similarity">
    <text evidence="2">Belongs to the SusD family.</text>
</comment>
<keyword evidence="3 6" id="KW-0732">Signal</keyword>
<reference evidence="9" key="1">
    <citation type="submission" date="2017-04" db="EMBL/GenBank/DDBJ databases">
        <title>Function of individual gut microbiota members based on whole genome sequencing of pure cultures obtained from chicken caecum.</title>
        <authorList>
            <person name="Medvecky M."/>
            <person name="Cejkova D."/>
            <person name="Polansky O."/>
            <person name="Karasova D."/>
            <person name="Kubasova T."/>
            <person name="Cizek A."/>
            <person name="Rychlik I."/>
        </authorList>
    </citation>
    <scope>NUCLEOTIDE SEQUENCE [LARGE SCALE GENOMIC DNA]</scope>
    <source>
        <strain evidence="9">An90</strain>
    </source>
</reference>
<keyword evidence="5" id="KW-0998">Cell outer membrane</keyword>
<evidence type="ECO:0000256" key="4">
    <source>
        <dbReference type="ARBA" id="ARBA00023136"/>
    </source>
</evidence>
<name>A0A1Y3QXY4_9BACT</name>
<comment type="subcellular location">
    <subcellularLocation>
        <location evidence="1">Cell outer membrane</location>
    </subcellularLocation>
</comment>
<dbReference type="OrthoDB" id="691231at2"/>
<gene>
    <name evidence="8" type="ORF">B5G41_04335</name>
</gene>
<dbReference type="GO" id="GO:0009279">
    <property type="term" value="C:cell outer membrane"/>
    <property type="evidence" value="ECO:0007669"/>
    <property type="project" value="UniProtKB-SubCell"/>
</dbReference>
<sequence length="551" mass="61962">MKKYLILFAGCTLLMAACSDFLELDESVYQTTKYQFSTFDRVKQSATNVYSYVQEGLLDVEGTMIDAATDDAVYAWSTGGIKRFYDGSWNGTNLIDDRWASLYSAIAAANYFLDNCPDDFPEAQYQDNYKTNLAELKNYPFEVRALRAYFHFELLRRYNRIVIGDRSFTMQEVNTLVPVSYDDAAGWIVSECDAVIPSLPKTYLGTEKGEVARVTKGMAMALKARMLLYAASPLNNPGGDAGRYLEAAAAAKELIDAGIYKLVSEETTNNADAQGLIFGKWCPVSSDFEAANFPVGFEGGNSGVCPSQNLAEAFDMATGEPFDWNDESMRSRMFVASARDPRFAKTLIYNGATFKGQPVQSYVGGRNGRPLDGATPTSYYLRKHIVEATSFVTGSEMSYQHIFPFFRYAEVLLNYAEALAAATQNPDFTGMKGEVEYTLSPREALNAVRARYNMPGITETDYAAFVKRLRNERRVELAFEGHRFWDIRRWKIGAETTKVYGLTITPQNDGSFSYVRSVIQQRGWEDRMNFYPIADAELFKNHNLVQNDGWK</sequence>
<dbReference type="eggNOG" id="COG1435">
    <property type="taxonomic scope" value="Bacteria"/>
</dbReference>
<dbReference type="RefSeq" id="WP_087401447.1">
    <property type="nucleotide sequence ID" value="NZ_NFHB01000002.1"/>
</dbReference>
<dbReference type="EMBL" id="NFHB01000002">
    <property type="protein sequence ID" value="OUN04541.1"/>
    <property type="molecule type" value="Genomic_DNA"/>
</dbReference>
<dbReference type="Gene3D" id="1.25.40.390">
    <property type="match status" value="1"/>
</dbReference>
<evidence type="ECO:0000256" key="1">
    <source>
        <dbReference type="ARBA" id="ARBA00004442"/>
    </source>
</evidence>
<evidence type="ECO:0000313" key="8">
    <source>
        <dbReference type="EMBL" id="OUN04541.1"/>
    </source>
</evidence>
<evidence type="ECO:0000313" key="9">
    <source>
        <dbReference type="Proteomes" id="UP000195772"/>
    </source>
</evidence>
<feature type="signal peptide" evidence="6">
    <location>
        <begin position="1"/>
        <end position="19"/>
    </location>
</feature>
<evidence type="ECO:0000256" key="5">
    <source>
        <dbReference type="ARBA" id="ARBA00023237"/>
    </source>
</evidence>
<accession>A0A1Y3QXY4</accession>
<feature type="domain" description="RagB/SusD" evidence="7">
    <location>
        <begin position="298"/>
        <end position="550"/>
    </location>
</feature>
<dbReference type="PROSITE" id="PS51257">
    <property type="entry name" value="PROKAR_LIPOPROTEIN"/>
    <property type="match status" value="1"/>
</dbReference>